<organism evidence="2 3">
    <name type="scientific">Fictibacillus terranigra</name>
    <dbReference type="NCBI Taxonomy" id="3058424"/>
    <lineage>
        <taxon>Bacteria</taxon>
        <taxon>Bacillati</taxon>
        <taxon>Bacillota</taxon>
        <taxon>Bacilli</taxon>
        <taxon>Bacillales</taxon>
        <taxon>Fictibacillaceae</taxon>
        <taxon>Fictibacillus</taxon>
    </lineage>
</organism>
<gene>
    <name evidence="2" type="ORF">QYF49_07610</name>
</gene>
<evidence type="ECO:0000313" key="3">
    <source>
        <dbReference type="Proteomes" id="UP001168694"/>
    </source>
</evidence>
<sequence length="47" mass="5627">MFRCGTTQDKQEPDPSEERNEQNDEPNKDDDKNEIQEEQKKYQAVQL</sequence>
<keyword evidence="3" id="KW-1185">Reference proteome</keyword>
<protein>
    <submittedName>
        <fullName evidence="2">Uncharacterized protein</fullName>
    </submittedName>
</protein>
<proteinExistence type="predicted"/>
<dbReference type="EMBL" id="JAUHLN010000001">
    <property type="protein sequence ID" value="MDN4072892.1"/>
    <property type="molecule type" value="Genomic_DNA"/>
</dbReference>
<name>A0ABT8E4Q2_9BACL</name>
<dbReference type="Proteomes" id="UP001168694">
    <property type="component" value="Unassembled WGS sequence"/>
</dbReference>
<reference evidence="2" key="1">
    <citation type="submission" date="2023-06" db="EMBL/GenBank/DDBJ databases">
        <title>Draft Genome Sequences of Representative Paenibacillus Polymyxa, Bacillus cereus, Fictibacillus sp., and Brevibacillus agri Strains Isolated from Amazonian Dark Earth.</title>
        <authorList>
            <person name="Pellegrinetti T.A."/>
            <person name="Cunha I.C.M."/>
            <person name="Chaves M.G."/>
            <person name="Freitas A.S."/>
            <person name="Silva A.V.R."/>
            <person name="Tsai S.M."/>
            <person name="Mendes L.W."/>
        </authorList>
    </citation>
    <scope>NUCLEOTIDE SEQUENCE</scope>
    <source>
        <strain evidence="2">CENA-BCM004</strain>
    </source>
</reference>
<accession>A0ABT8E4Q2</accession>
<evidence type="ECO:0000313" key="2">
    <source>
        <dbReference type="EMBL" id="MDN4072892.1"/>
    </source>
</evidence>
<feature type="compositionally biased region" description="Basic and acidic residues" evidence="1">
    <location>
        <begin position="9"/>
        <end position="41"/>
    </location>
</feature>
<feature type="region of interest" description="Disordered" evidence="1">
    <location>
        <begin position="1"/>
        <end position="47"/>
    </location>
</feature>
<comment type="caution">
    <text evidence="2">The sequence shown here is derived from an EMBL/GenBank/DDBJ whole genome shotgun (WGS) entry which is preliminary data.</text>
</comment>
<dbReference type="RefSeq" id="WP_290398971.1">
    <property type="nucleotide sequence ID" value="NZ_JAUHLN010000001.1"/>
</dbReference>
<evidence type="ECO:0000256" key="1">
    <source>
        <dbReference type="SAM" id="MobiDB-lite"/>
    </source>
</evidence>